<feature type="transmembrane region" description="Helical" evidence="7">
    <location>
        <begin position="47"/>
        <end position="71"/>
    </location>
</feature>
<dbReference type="EMBL" id="CP027059">
    <property type="protein sequence ID" value="UQZ87132.1"/>
    <property type="molecule type" value="Genomic_DNA"/>
</dbReference>
<evidence type="ECO:0000256" key="1">
    <source>
        <dbReference type="ARBA" id="ARBA00004651"/>
    </source>
</evidence>
<dbReference type="PANTHER" id="PTHR40074">
    <property type="entry name" value="O-ACETYLTRANSFERASE WECH"/>
    <property type="match status" value="1"/>
</dbReference>
<evidence type="ECO:0000256" key="2">
    <source>
        <dbReference type="ARBA" id="ARBA00007400"/>
    </source>
</evidence>
<name>A0ABY4RXU7_9BACL</name>
<keyword evidence="6 7" id="KW-0472">Membrane</keyword>
<feature type="transmembrane region" description="Helical" evidence="7">
    <location>
        <begin position="128"/>
        <end position="145"/>
    </location>
</feature>
<evidence type="ECO:0000256" key="6">
    <source>
        <dbReference type="ARBA" id="ARBA00023136"/>
    </source>
</evidence>
<reference evidence="9" key="1">
    <citation type="submission" date="2018-02" db="EMBL/GenBank/DDBJ databases">
        <authorList>
            <person name="Kim S.-K."/>
            <person name="Jung H.-I."/>
            <person name="Lee S.-W."/>
        </authorList>
    </citation>
    <scope>NUCLEOTIDE SEQUENCE</scope>
    <source>
        <strain evidence="9">SK3146</strain>
    </source>
</reference>
<evidence type="ECO:0000313" key="9">
    <source>
        <dbReference type="EMBL" id="UQZ87132.1"/>
    </source>
</evidence>
<keyword evidence="9" id="KW-0808">Transferase</keyword>
<feature type="transmembrane region" description="Helical" evidence="7">
    <location>
        <begin position="166"/>
        <end position="189"/>
    </location>
</feature>
<keyword evidence="5 7" id="KW-1133">Transmembrane helix</keyword>
<feature type="transmembrane region" description="Helical" evidence="7">
    <location>
        <begin position="209"/>
        <end position="226"/>
    </location>
</feature>
<evidence type="ECO:0000256" key="5">
    <source>
        <dbReference type="ARBA" id="ARBA00022989"/>
    </source>
</evidence>
<dbReference type="RefSeq" id="WP_249862620.1">
    <property type="nucleotide sequence ID" value="NZ_CP027059.1"/>
</dbReference>
<keyword evidence="9" id="KW-0012">Acyltransferase</keyword>
<keyword evidence="4 7" id="KW-0812">Transmembrane</keyword>
<proteinExistence type="inferred from homology"/>
<keyword evidence="3" id="KW-1003">Cell membrane</keyword>
<dbReference type="GO" id="GO:0016746">
    <property type="term" value="F:acyltransferase activity"/>
    <property type="evidence" value="ECO:0007669"/>
    <property type="project" value="UniProtKB-KW"/>
</dbReference>
<keyword evidence="10" id="KW-1185">Reference proteome</keyword>
<dbReference type="PANTHER" id="PTHR40074:SF2">
    <property type="entry name" value="O-ACETYLTRANSFERASE WECH"/>
    <property type="match status" value="1"/>
</dbReference>
<sequence length="385" mass="43460">MNILAKRERIEEIQYLRGFAFLAVVLQHAIGHYAYLPEAGVQDGAMLGILLIAAKFAVPMFIFITGLVLFYNYTSEVSFWSFIGKRCKDILVPYILWSTVYALWFQTGGEGLWSGLKIVVADWFTGKASYHLWYVVMSIQLYLLFPPIQRAVLPLWRRSKPWTLRAGFALLCLVYVLLTTKVGVIGEAASKLHIPVLTPLFTEYADRNALYFFIYFVMGAAAGLNLQAWKQWMLKRQGVFLSLYAILSCILFYKIMASFRTKDGYVIQYNDTLLVQPFMAVFLLLSVVTMCIAAVWLHQYGNGRLKKLFNLLGQYSYGAYLAHALMLTAGTFAADALLPGWNVSLRTVIAFIFCALLSVLTAAALGKFRLGRFMTGAPAPRKRDV</sequence>
<dbReference type="InterPro" id="IPR002656">
    <property type="entry name" value="Acyl_transf_3_dom"/>
</dbReference>
<gene>
    <name evidence="9" type="ORF">SK3146_06428</name>
</gene>
<evidence type="ECO:0000313" key="10">
    <source>
        <dbReference type="Proteomes" id="UP001057134"/>
    </source>
</evidence>
<reference evidence="9" key="2">
    <citation type="journal article" date="2021" name="J Anim Sci Technol">
        <title>Complete genome sequence of Paenibacillus konkukensis sp. nov. SK3146 as a potential probiotic strain.</title>
        <authorList>
            <person name="Jung H.I."/>
            <person name="Park S."/>
            <person name="Niu K.M."/>
            <person name="Lee S.W."/>
            <person name="Kothari D."/>
            <person name="Yi K.J."/>
            <person name="Kim S.K."/>
        </authorList>
    </citation>
    <scope>NUCLEOTIDE SEQUENCE</scope>
    <source>
        <strain evidence="9">SK3146</strain>
    </source>
</reference>
<protein>
    <submittedName>
        <fullName evidence="9">Acyltransferase family protein</fullName>
    </submittedName>
</protein>
<feature type="transmembrane region" description="Helical" evidence="7">
    <location>
        <begin position="344"/>
        <end position="365"/>
    </location>
</feature>
<accession>A0ABY4RXU7</accession>
<dbReference type="Pfam" id="PF01757">
    <property type="entry name" value="Acyl_transf_3"/>
    <property type="match status" value="1"/>
</dbReference>
<feature type="domain" description="Acyltransferase 3" evidence="8">
    <location>
        <begin position="11"/>
        <end position="361"/>
    </location>
</feature>
<evidence type="ECO:0000256" key="3">
    <source>
        <dbReference type="ARBA" id="ARBA00022475"/>
    </source>
</evidence>
<feature type="transmembrane region" description="Helical" evidence="7">
    <location>
        <begin position="15"/>
        <end position="35"/>
    </location>
</feature>
<comment type="similarity">
    <text evidence="2">Belongs to the acyltransferase 3 family.</text>
</comment>
<feature type="transmembrane region" description="Helical" evidence="7">
    <location>
        <begin position="277"/>
        <end position="297"/>
    </location>
</feature>
<evidence type="ECO:0000259" key="8">
    <source>
        <dbReference type="Pfam" id="PF01757"/>
    </source>
</evidence>
<evidence type="ECO:0000256" key="7">
    <source>
        <dbReference type="SAM" id="Phobius"/>
    </source>
</evidence>
<feature type="transmembrane region" description="Helical" evidence="7">
    <location>
        <begin position="91"/>
        <end position="108"/>
    </location>
</feature>
<feature type="transmembrane region" description="Helical" evidence="7">
    <location>
        <begin position="317"/>
        <end position="338"/>
    </location>
</feature>
<comment type="subcellular location">
    <subcellularLocation>
        <location evidence="1">Cell membrane</location>
        <topology evidence="1">Multi-pass membrane protein</topology>
    </subcellularLocation>
</comment>
<organism evidence="9 10">
    <name type="scientific">Paenibacillus konkukensis</name>
    <dbReference type="NCBI Taxonomy" id="2020716"/>
    <lineage>
        <taxon>Bacteria</taxon>
        <taxon>Bacillati</taxon>
        <taxon>Bacillota</taxon>
        <taxon>Bacilli</taxon>
        <taxon>Bacillales</taxon>
        <taxon>Paenibacillaceae</taxon>
        <taxon>Paenibacillus</taxon>
    </lineage>
</organism>
<dbReference type="Proteomes" id="UP001057134">
    <property type="component" value="Chromosome"/>
</dbReference>
<evidence type="ECO:0000256" key="4">
    <source>
        <dbReference type="ARBA" id="ARBA00022692"/>
    </source>
</evidence>
<feature type="transmembrane region" description="Helical" evidence="7">
    <location>
        <begin position="238"/>
        <end position="257"/>
    </location>
</feature>